<feature type="domain" description="Nudix hydrolase" evidence="13">
    <location>
        <begin position="8"/>
        <end position="135"/>
    </location>
</feature>
<evidence type="ECO:0000256" key="1">
    <source>
        <dbReference type="ARBA" id="ARBA00001946"/>
    </source>
</evidence>
<dbReference type="PROSITE" id="PS51462">
    <property type="entry name" value="NUDIX"/>
    <property type="match status" value="1"/>
</dbReference>
<proteinExistence type="inferred from homology"/>
<dbReference type="InterPro" id="IPR000086">
    <property type="entry name" value="NUDIX_hydrolase_dom"/>
</dbReference>
<evidence type="ECO:0000256" key="4">
    <source>
        <dbReference type="ARBA" id="ARBA00022705"/>
    </source>
</evidence>
<keyword evidence="6" id="KW-0227">DNA damage</keyword>
<evidence type="ECO:0000256" key="3">
    <source>
        <dbReference type="ARBA" id="ARBA00022457"/>
    </source>
</evidence>
<dbReference type="PANTHER" id="PTHR47707:SF1">
    <property type="entry name" value="NUDIX HYDROLASE FAMILY PROTEIN"/>
    <property type="match status" value="1"/>
</dbReference>
<dbReference type="Pfam" id="PF00293">
    <property type="entry name" value="NUDIX"/>
    <property type="match status" value="1"/>
</dbReference>
<dbReference type="AlphaFoldDB" id="A0A1Y0VMS6"/>
<keyword evidence="7 12" id="KW-0378">Hydrolase</keyword>
<evidence type="ECO:0000256" key="2">
    <source>
        <dbReference type="ARBA" id="ARBA00005582"/>
    </source>
</evidence>
<dbReference type="EC" id="3.6.1.55" evidence="11"/>
<keyword evidence="5" id="KW-0479">Metal-binding</keyword>
<evidence type="ECO:0000256" key="6">
    <source>
        <dbReference type="ARBA" id="ARBA00022763"/>
    </source>
</evidence>
<evidence type="ECO:0000256" key="7">
    <source>
        <dbReference type="ARBA" id="ARBA00022801"/>
    </source>
</evidence>
<dbReference type="GO" id="GO:0044715">
    <property type="term" value="F:8-oxo-dGDP phosphatase activity"/>
    <property type="evidence" value="ECO:0007669"/>
    <property type="project" value="TreeGrafter"/>
</dbReference>
<dbReference type="Gene3D" id="3.90.79.10">
    <property type="entry name" value="Nucleoside Triphosphate Pyrophosphohydrolase"/>
    <property type="match status" value="1"/>
</dbReference>
<dbReference type="GO" id="GO:0046872">
    <property type="term" value="F:metal ion binding"/>
    <property type="evidence" value="ECO:0007669"/>
    <property type="project" value="UniProtKB-KW"/>
</dbReference>
<dbReference type="Proteomes" id="UP000196118">
    <property type="component" value="Chromosome"/>
</dbReference>
<organism evidence="14 15">
    <name type="scientific">Pediococcus pentosaceus</name>
    <dbReference type="NCBI Taxonomy" id="1255"/>
    <lineage>
        <taxon>Bacteria</taxon>
        <taxon>Bacillati</taxon>
        <taxon>Bacillota</taxon>
        <taxon>Bacilli</taxon>
        <taxon>Lactobacillales</taxon>
        <taxon>Lactobacillaceae</taxon>
        <taxon>Pediococcus</taxon>
    </lineage>
</organism>
<comment type="similarity">
    <text evidence="2 12">Belongs to the Nudix hydrolase family.</text>
</comment>
<dbReference type="PROSITE" id="PS00893">
    <property type="entry name" value="NUDIX_BOX"/>
    <property type="match status" value="1"/>
</dbReference>
<name>A0A1Y0VMS6_PEDPE</name>
<dbReference type="PANTHER" id="PTHR47707">
    <property type="entry name" value="8-OXO-DGTP DIPHOSPHATASE"/>
    <property type="match status" value="1"/>
</dbReference>
<dbReference type="PRINTS" id="PR00502">
    <property type="entry name" value="NUDIXFAMILY"/>
</dbReference>
<dbReference type="GO" id="GO:0044716">
    <property type="term" value="F:8-oxo-GDP phosphatase activity"/>
    <property type="evidence" value="ECO:0007669"/>
    <property type="project" value="TreeGrafter"/>
</dbReference>
<dbReference type="CDD" id="cd03425">
    <property type="entry name" value="NUDIX_MutT_NudA_like"/>
    <property type="match status" value="1"/>
</dbReference>
<evidence type="ECO:0000256" key="10">
    <source>
        <dbReference type="ARBA" id="ARBA00035861"/>
    </source>
</evidence>
<dbReference type="GO" id="GO:0006260">
    <property type="term" value="P:DNA replication"/>
    <property type="evidence" value="ECO:0007669"/>
    <property type="project" value="UniProtKB-KW"/>
</dbReference>
<evidence type="ECO:0000256" key="11">
    <source>
        <dbReference type="ARBA" id="ARBA00038905"/>
    </source>
</evidence>
<evidence type="ECO:0000256" key="12">
    <source>
        <dbReference type="RuleBase" id="RU003476"/>
    </source>
</evidence>
<dbReference type="EMBL" id="CP021474">
    <property type="protein sequence ID" value="ARW18774.1"/>
    <property type="molecule type" value="Genomic_DNA"/>
</dbReference>
<keyword evidence="3" id="KW-0515">Mutator protein</keyword>
<comment type="cofactor">
    <cofactor evidence="1">
        <name>Mg(2+)</name>
        <dbReference type="ChEBI" id="CHEBI:18420"/>
    </cofactor>
</comment>
<sequence>MGYKLMKKNIDVVGAAFIEDDKILATKRSDDRILGTLWEFPGGKIEKGETPEQALKRELFEEFNDDIQVGDKVTDTSSFEYDFGTVNLTVYYAKFITHNFNLIAHSKVEWMSQEELKTVKWADADQLAVGEICKADLSKVKFG</sequence>
<dbReference type="SUPFAM" id="SSF55811">
    <property type="entry name" value="Nudix"/>
    <property type="match status" value="1"/>
</dbReference>
<reference evidence="14 15" key="1">
    <citation type="submission" date="2017-05" db="EMBL/GenBank/DDBJ databases">
        <title>Genome sequence of Pediococcus pentosaceus strain SRCM100892.</title>
        <authorList>
            <person name="Cho S.H."/>
        </authorList>
    </citation>
    <scope>NUCLEOTIDE SEQUENCE [LARGE SCALE GENOMIC DNA]</scope>
    <source>
        <strain evidence="14 15">SRCM100892</strain>
    </source>
</reference>
<dbReference type="GO" id="GO:0006281">
    <property type="term" value="P:DNA repair"/>
    <property type="evidence" value="ECO:0007669"/>
    <property type="project" value="UniProtKB-KW"/>
</dbReference>
<evidence type="ECO:0000256" key="5">
    <source>
        <dbReference type="ARBA" id="ARBA00022723"/>
    </source>
</evidence>
<dbReference type="GO" id="GO:0008413">
    <property type="term" value="F:8-oxo-7,8-dihydroguanosine triphosphate pyrophosphatase activity"/>
    <property type="evidence" value="ECO:0007669"/>
    <property type="project" value="TreeGrafter"/>
</dbReference>
<evidence type="ECO:0000313" key="14">
    <source>
        <dbReference type="EMBL" id="ARW18774.1"/>
    </source>
</evidence>
<dbReference type="InterPro" id="IPR020476">
    <property type="entry name" value="Nudix_hydrolase"/>
</dbReference>
<gene>
    <name evidence="14" type="primary">mutT</name>
    <name evidence="14" type="ORF">S100892_00168</name>
</gene>
<dbReference type="InterPro" id="IPR015797">
    <property type="entry name" value="NUDIX_hydrolase-like_dom_sf"/>
</dbReference>
<keyword evidence="8" id="KW-0460">Magnesium</keyword>
<dbReference type="GO" id="GO:0035539">
    <property type="term" value="F:8-oxo-7,8-dihydrodeoxyguanosine triphosphate pyrophosphatase activity"/>
    <property type="evidence" value="ECO:0007669"/>
    <property type="project" value="UniProtKB-EC"/>
</dbReference>
<protein>
    <recommendedName>
        <fullName evidence="11">8-oxo-dGTP diphosphatase</fullName>
        <ecNumber evidence="11">3.6.1.55</ecNumber>
    </recommendedName>
</protein>
<evidence type="ECO:0000259" key="13">
    <source>
        <dbReference type="PROSITE" id="PS51462"/>
    </source>
</evidence>
<evidence type="ECO:0000256" key="8">
    <source>
        <dbReference type="ARBA" id="ARBA00022842"/>
    </source>
</evidence>
<dbReference type="InterPro" id="IPR047127">
    <property type="entry name" value="MutT-like"/>
</dbReference>
<evidence type="ECO:0000256" key="9">
    <source>
        <dbReference type="ARBA" id="ARBA00023204"/>
    </source>
</evidence>
<dbReference type="InterPro" id="IPR020084">
    <property type="entry name" value="NUDIX_hydrolase_CS"/>
</dbReference>
<comment type="catalytic activity">
    <reaction evidence="10">
        <text>8-oxo-dGTP + H2O = 8-oxo-dGMP + diphosphate + H(+)</text>
        <dbReference type="Rhea" id="RHEA:31575"/>
        <dbReference type="ChEBI" id="CHEBI:15377"/>
        <dbReference type="ChEBI" id="CHEBI:15378"/>
        <dbReference type="ChEBI" id="CHEBI:33019"/>
        <dbReference type="ChEBI" id="CHEBI:63224"/>
        <dbReference type="ChEBI" id="CHEBI:77896"/>
        <dbReference type="EC" id="3.6.1.55"/>
    </reaction>
</comment>
<evidence type="ECO:0000313" key="15">
    <source>
        <dbReference type="Proteomes" id="UP000196118"/>
    </source>
</evidence>
<accession>A0A1Y0VMS6</accession>
<keyword evidence="9" id="KW-0234">DNA repair</keyword>
<keyword evidence="4" id="KW-0235">DNA replication</keyword>